<evidence type="ECO:0000313" key="13">
    <source>
        <dbReference type="EMBL" id="KAG7158224.1"/>
    </source>
</evidence>
<keyword evidence="12" id="KW-0482">Metalloprotease</keyword>
<keyword evidence="12" id="KW-0378">Hydrolase</keyword>
<feature type="active site" description="Proton donor 2" evidence="9">
    <location>
        <position position="404"/>
    </location>
</feature>
<dbReference type="AlphaFoldDB" id="A0A8J5MNT4"/>
<evidence type="ECO:0000256" key="10">
    <source>
        <dbReference type="PIRSR" id="PIRSR601548-8"/>
    </source>
</evidence>
<evidence type="ECO:0000256" key="9">
    <source>
        <dbReference type="PIRSR" id="PIRSR601548-6"/>
    </source>
</evidence>
<feature type="disulfide bond" evidence="8">
    <location>
        <begin position="429"/>
        <end position="441"/>
    </location>
</feature>
<keyword evidence="12" id="KW-0121">Carboxypeptidase</keyword>
<evidence type="ECO:0000256" key="2">
    <source>
        <dbReference type="ARBA" id="ARBA00022729"/>
    </source>
</evidence>
<dbReference type="InterPro" id="IPR001548">
    <property type="entry name" value="Peptidase_M2"/>
</dbReference>
<dbReference type="GO" id="GO:0004180">
    <property type="term" value="F:carboxypeptidase activity"/>
    <property type="evidence" value="ECO:0007669"/>
    <property type="project" value="UniProtKB-KW"/>
</dbReference>
<evidence type="ECO:0000256" key="7">
    <source>
        <dbReference type="PIRSR" id="PIRSR601548-3"/>
    </source>
</evidence>
<evidence type="ECO:0000256" key="1">
    <source>
        <dbReference type="ARBA" id="ARBA00008139"/>
    </source>
</evidence>
<evidence type="ECO:0000313" key="14">
    <source>
        <dbReference type="Proteomes" id="UP000747542"/>
    </source>
</evidence>
<dbReference type="GO" id="GO:0046872">
    <property type="term" value="F:metal ion binding"/>
    <property type="evidence" value="ECO:0007669"/>
    <property type="project" value="UniProtKB-KW"/>
</dbReference>
<evidence type="ECO:0000256" key="12">
    <source>
        <dbReference type="RuleBase" id="RU361144"/>
    </source>
</evidence>
<dbReference type="PRINTS" id="PR00791">
    <property type="entry name" value="PEPDIPTASEA"/>
</dbReference>
<keyword evidence="7 12" id="KW-0862">Zinc</keyword>
<evidence type="ECO:0000256" key="5">
    <source>
        <dbReference type="PIRSR" id="PIRSR601548-1"/>
    </source>
</evidence>
<keyword evidence="12" id="KW-0645">Protease</keyword>
<comment type="similarity">
    <text evidence="1 11 12">Belongs to the peptidase M2 family.</text>
</comment>
<evidence type="ECO:0000256" key="11">
    <source>
        <dbReference type="PROSITE-ProRule" id="PRU01355"/>
    </source>
</evidence>
<dbReference type="EC" id="3.4.-.-" evidence="12"/>
<dbReference type="GO" id="GO:0008237">
    <property type="term" value="F:metallopeptidase activity"/>
    <property type="evidence" value="ECO:0007669"/>
    <property type="project" value="UniProtKB-KW"/>
</dbReference>
<comment type="caution">
    <text evidence="13">The sequence shown here is derived from an EMBL/GenBank/DDBJ whole genome shotgun (WGS) entry which is preliminary data.</text>
</comment>
<dbReference type="SUPFAM" id="SSF55486">
    <property type="entry name" value="Metalloproteases ('zincins'), catalytic domain"/>
    <property type="match status" value="2"/>
</dbReference>
<accession>A0A8J5MNT4</accession>
<feature type="binding site" evidence="6">
    <location>
        <position position="413"/>
    </location>
    <ligand>
        <name>chloride</name>
        <dbReference type="ChEBI" id="CHEBI:17996"/>
        <label>1</label>
    </ligand>
</feature>
<dbReference type="Proteomes" id="UP000747542">
    <property type="component" value="Unassembled WGS sequence"/>
</dbReference>
<dbReference type="CDD" id="cd06461">
    <property type="entry name" value="M2_ACE"/>
    <property type="match status" value="2"/>
</dbReference>
<proteinExistence type="inferred from homology"/>
<dbReference type="GO" id="GO:0006508">
    <property type="term" value="P:proteolysis"/>
    <property type="evidence" value="ECO:0007669"/>
    <property type="project" value="UniProtKB-KW"/>
</dbReference>
<gene>
    <name evidence="13" type="primary">Ace-L3</name>
    <name evidence="13" type="ORF">Hamer_G008860</name>
</gene>
<sequence length="1010" mass="116133">MVNAACDSYTRFKREAAVEASQYQYDGFSDLQLYRRFKLLANKGAGALDTHDLMEYEALQAYMERTYRTATACHFHDPNQCDLTIDPVEERRVWLIGETEYVEMAVECGEGGGVWRWRWSVEMAVECGDGGEVSNLVYKKLHAYVRMRLQKVYPGKIDLTGPIPAHILEMPSYDVTDSMVQNHWDIEKMFETAEDFFTGLGLYGMTKTFWQESVVNKTAWDKSMLCQPTAEDFCLGPEGDDYRIKMCTKVNMDDLITIHQEMGQIEYFMAYKNQPHVFRESAIPGFSEAIGDLVSLSVSTPQHLEKVLGLTPDRHSPAVSRQLGYTDVQKRDLNFLMKMALKKIAFFPFGYLVDLYRWGVFDQSIPLEQLNAGWWDLRESVQGVTPPAGQPRNEDFFDAGSNYHVAANMPYIRHFISLILQFQFHSHLCDTAGHTGPLYTCDISNNVAAGQILRSAMEKGSSQPWPLVVMELSGSLYLDSLPIINYFQPLIDYLEEALQEAYQCVGWGESTTVTANPRDDEEEARIKMADMNDKMSRCVHEATVADWTYYTNITGSHANASNAAWTTVSQKFKDFHESIISFYHYDSFGDETLIRQFKLQENLKTAALKDTDLQEDEMSTTGDYEKLKYYWLEWRESSWENMKDYYETYVKLMNIAATSDSNGFKNAEDMWIDAYTEGNYTADHFKHDIGDLWSQIQPLYEKLHAYVLHKLKGVKSYKGKFDEKDVNNTRDMLCLAENYYRSLGMYSMTSDFLKNSQIGRVDDRTVICHPTSWDLVSGYNDTTDEGQFRITMCSNTTQEDLLVMHHRMGQTEYQMYYSNEPMDTMPLVFRRAANPGFQEAVGGAITLSVSTPNHLEMIADVLNGGDLSELCDDGVVFEKPDVSDVVNIKFLMKTALEKIPLLSFAYIVDQWRWELFNKSDSEYNKEWWQKRLDVQGVFPPENRYPISNFDPGNLFEVAFSIPYISNFVGIILQFQIHRNLCELVGYNNETISNCDLYNKIEAGKALRYVT</sequence>
<feature type="binding site" evidence="10">
    <location>
        <position position="288"/>
    </location>
    <ligand>
        <name>Zn(2+)</name>
        <dbReference type="ChEBI" id="CHEBI:29105"/>
        <label>2</label>
        <note>catalytic</note>
    </ligand>
</feature>
<keyword evidence="4 12" id="KW-0325">Glycoprotein</keyword>
<evidence type="ECO:0000256" key="4">
    <source>
        <dbReference type="ARBA" id="ARBA00023180"/>
    </source>
</evidence>
<feature type="active site" description="Proton acceptor 2" evidence="9">
    <location>
        <position position="261"/>
    </location>
</feature>
<comment type="caution">
    <text evidence="11">Lacks conserved residue(s) required for the propagation of feature annotation.</text>
</comment>
<reference evidence="13" key="1">
    <citation type="journal article" date="2021" name="Sci. Adv.">
        <title>The American lobster genome reveals insights on longevity, neural, and immune adaptations.</title>
        <authorList>
            <person name="Polinski J.M."/>
            <person name="Zimin A.V."/>
            <person name="Clark K.F."/>
            <person name="Kohn A.B."/>
            <person name="Sadowski N."/>
            <person name="Timp W."/>
            <person name="Ptitsyn A."/>
            <person name="Khanna P."/>
            <person name="Romanova D.Y."/>
            <person name="Williams P."/>
            <person name="Greenwood S.J."/>
            <person name="Moroz L.L."/>
            <person name="Walt D.R."/>
            <person name="Bodnar A.G."/>
        </authorList>
    </citation>
    <scope>NUCLEOTIDE SEQUENCE</scope>
    <source>
        <strain evidence="13">GMGI-L3</strain>
    </source>
</reference>
<dbReference type="GO" id="GO:0008241">
    <property type="term" value="F:peptidyl-dipeptidase activity"/>
    <property type="evidence" value="ECO:0007669"/>
    <property type="project" value="InterPro"/>
</dbReference>
<evidence type="ECO:0000256" key="3">
    <source>
        <dbReference type="ARBA" id="ARBA00023157"/>
    </source>
</evidence>
<feature type="binding site" evidence="7">
    <location>
        <position position="288"/>
    </location>
    <ligand>
        <name>Zn(2+)</name>
        <dbReference type="ChEBI" id="CHEBI:29105"/>
        <label>1</label>
        <note>catalytic</note>
    </ligand>
</feature>
<dbReference type="Pfam" id="PF01401">
    <property type="entry name" value="Peptidase_M2"/>
    <property type="match status" value="4"/>
</dbReference>
<dbReference type="PROSITE" id="PS52011">
    <property type="entry name" value="PEPTIDASE_M2"/>
    <property type="match status" value="3"/>
</dbReference>
<dbReference type="EMBL" id="JAHLQT010035566">
    <property type="protein sequence ID" value="KAG7158224.1"/>
    <property type="molecule type" value="Genomic_DNA"/>
</dbReference>
<protein>
    <recommendedName>
        <fullName evidence="12">Angiotensin-converting enzyme</fullName>
        <ecNumber evidence="12">3.4.-.-</ecNumber>
    </recommendedName>
</protein>
<evidence type="ECO:0000256" key="6">
    <source>
        <dbReference type="PIRSR" id="PIRSR601548-2"/>
    </source>
</evidence>
<dbReference type="GO" id="GO:0016020">
    <property type="term" value="C:membrane"/>
    <property type="evidence" value="ECO:0007669"/>
    <property type="project" value="InterPro"/>
</dbReference>
<name>A0A8J5MNT4_HOMAM</name>
<feature type="active site" description="Proton donor 1" evidence="5">
    <location>
        <position position="404"/>
    </location>
</feature>
<keyword evidence="14" id="KW-1185">Reference proteome</keyword>
<dbReference type="PANTHER" id="PTHR10514">
    <property type="entry name" value="ANGIOTENSIN-CONVERTING ENZYME"/>
    <property type="match status" value="1"/>
</dbReference>
<keyword evidence="7 12" id="KW-0479">Metal-binding</keyword>
<feature type="active site" description="Proton acceptor 1" evidence="5">
    <location>
        <position position="261"/>
    </location>
</feature>
<keyword evidence="2" id="KW-0732">Signal</keyword>
<evidence type="ECO:0000256" key="8">
    <source>
        <dbReference type="PIRSR" id="PIRSR601548-4"/>
    </source>
</evidence>
<keyword evidence="3 8" id="KW-1015">Disulfide bond</keyword>
<organism evidence="13 14">
    <name type="scientific">Homarus americanus</name>
    <name type="common">American lobster</name>
    <dbReference type="NCBI Taxonomy" id="6706"/>
    <lineage>
        <taxon>Eukaryota</taxon>
        <taxon>Metazoa</taxon>
        <taxon>Ecdysozoa</taxon>
        <taxon>Arthropoda</taxon>
        <taxon>Crustacea</taxon>
        <taxon>Multicrustacea</taxon>
        <taxon>Malacostraca</taxon>
        <taxon>Eumalacostraca</taxon>
        <taxon>Eucarida</taxon>
        <taxon>Decapoda</taxon>
        <taxon>Pleocyemata</taxon>
        <taxon>Astacidea</taxon>
        <taxon>Nephropoidea</taxon>
        <taxon>Nephropidae</taxon>
        <taxon>Homarus</taxon>
    </lineage>
</organism>
<dbReference type="PANTHER" id="PTHR10514:SF27">
    <property type="entry name" value="ANGIOTENSIN-CONVERTING ENZYME"/>
    <property type="match status" value="1"/>
</dbReference>
<feature type="disulfide bond" evidence="8">
    <location>
        <begin position="226"/>
        <end position="247"/>
    </location>
</feature>